<evidence type="ECO:0000256" key="2">
    <source>
        <dbReference type="RuleBase" id="RU003793"/>
    </source>
</evidence>
<feature type="transmembrane region" description="Helical" evidence="3">
    <location>
        <begin position="154"/>
        <end position="173"/>
    </location>
</feature>
<dbReference type="InterPro" id="IPR014032">
    <property type="entry name" value="Peptidase_A24A_bac"/>
</dbReference>
<dbReference type="EMBL" id="BMKF01000002">
    <property type="protein sequence ID" value="GGB67694.1"/>
    <property type="molecule type" value="Genomic_DNA"/>
</dbReference>
<dbReference type="Gene3D" id="1.20.120.1220">
    <property type="match status" value="1"/>
</dbReference>
<evidence type="ECO:0000256" key="1">
    <source>
        <dbReference type="ARBA" id="ARBA00005801"/>
    </source>
</evidence>
<sequence length="175" mass="18652">MVAEGLGLFVPVTAWLFAPEGIFILSCLIGWTLLALAITDWRVFILPDAMNAVLVVLGAAFIVLHARDDWLHHLAGGLAGFLILFSVEVAYKALRGQDGLGRGDAKLLGGLGLWLGWTRLPEVLLFASAFGLTFALLSGRSRTEGEPGQTPLAFGPWLALGAWTSWLAGPLLVSS</sequence>
<protein>
    <recommendedName>
        <fullName evidence="4">Prepilin type IV endopeptidase peptidase domain-containing protein</fullName>
    </recommendedName>
</protein>
<dbReference type="Pfam" id="PF01478">
    <property type="entry name" value="Peptidase_A24"/>
    <property type="match status" value="1"/>
</dbReference>
<dbReference type="PRINTS" id="PR00864">
    <property type="entry name" value="PREPILNPTASE"/>
</dbReference>
<keyword evidence="3" id="KW-0812">Transmembrane</keyword>
<reference evidence="6" key="1">
    <citation type="journal article" date="2019" name="Int. J. Syst. Evol. Microbiol.">
        <title>The Global Catalogue of Microorganisms (GCM) 10K type strain sequencing project: providing services to taxonomists for standard genome sequencing and annotation.</title>
        <authorList>
            <consortium name="The Broad Institute Genomics Platform"/>
            <consortium name="The Broad Institute Genome Sequencing Center for Infectious Disease"/>
            <person name="Wu L."/>
            <person name="Ma J."/>
        </authorList>
    </citation>
    <scope>NUCLEOTIDE SEQUENCE [LARGE SCALE GENOMIC DNA]</scope>
    <source>
        <strain evidence="6">CGMCC 1.15928</strain>
    </source>
</reference>
<dbReference type="InterPro" id="IPR050882">
    <property type="entry name" value="Prepilin_peptidase/N-MTase"/>
</dbReference>
<feature type="domain" description="Prepilin type IV endopeptidase peptidase" evidence="4">
    <location>
        <begin position="27"/>
        <end position="136"/>
    </location>
</feature>
<gene>
    <name evidence="5" type="ORF">GCM10011503_15490</name>
</gene>
<comment type="similarity">
    <text evidence="1 2">Belongs to the peptidase A24 family.</text>
</comment>
<feature type="transmembrane region" description="Helical" evidence="3">
    <location>
        <begin position="43"/>
        <end position="64"/>
    </location>
</feature>
<evidence type="ECO:0000259" key="4">
    <source>
        <dbReference type="Pfam" id="PF01478"/>
    </source>
</evidence>
<dbReference type="PANTHER" id="PTHR30487">
    <property type="entry name" value="TYPE 4 PREPILIN-LIKE PROTEINS LEADER PEPTIDE-PROCESSING ENZYME"/>
    <property type="match status" value="1"/>
</dbReference>
<comment type="caution">
    <text evidence="5">The sequence shown here is derived from an EMBL/GenBank/DDBJ whole genome shotgun (WGS) entry which is preliminary data.</text>
</comment>
<feature type="transmembrane region" description="Helical" evidence="3">
    <location>
        <begin position="111"/>
        <end position="134"/>
    </location>
</feature>
<evidence type="ECO:0000313" key="5">
    <source>
        <dbReference type="EMBL" id="GGB67694.1"/>
    </source>
</evidence>
<dbReference type="InterPro" id="IPR000045">
    <property type="entry name" value="Prepilin_IV_endopep_pep"/>
</dbReference>
<accession>A0ABQ1JHY3</accession>
<dbReference type="Proteomes" id="UP000628854">
    <property type="component" value="Unassembled WGS sequence"/>
</dbReference>
<keyword evidence="6" id="KW-1185">Reference proteome</keyword>
<name>A0ABQ1JHY3_9PROT</name>
<feature type="transmembrane region" description="Helical" evidence="3">
    <location>
        <begin position="12"/>
        <end position="36"/>
    </location>
</feature>
<evidence type="ECO:0000256" key="3">
    <source>
        <dbReference type="SAM" id="Phobius"/>
    </source>
</evidence>
<feature type="transmembrane region" description="Helical" evidence="3">
    <location>
        <begin position="70"/>
        <end position="91"/>
    </location>
</feature>
<dbReference type="PANTHER" id="PTHR30487:SF0">
    <property type="entry name" value="PREPILIN LEADER PEPTIDASE_N-METHYLTRANSFERASE-RELATED"/>
    <property type="match status" value="1"/>
</dbReference>
<proteinExistence type="inferred from homology"/>
<evidence type="ECO:0000313" key="6">
    <source>
        <dbReference type="Proteomes" id="UP000628854"/>
    </source>
</evidence>
<organism evidence="5 6">
    <name type="scientific">Henriciella pelagia</name>
    <dbReference type="NCBI Taxonomy" id="1977912"/>
    <lineage>
        <taxon>Bacteria</taxon>
        <taxon>Pseudomonadati</taxon>
        <taxon>Pseudomonadota</taxon>
        <taxon>Alphaproteobacteria</taxon>
        <taxon>Hyphomonadales</taxon>
        <taxon>Hyphomonadaceae</taxon>
        <taxon>Henriciella</taxon>
    </lineage>
</organism>
<keyword evidence="3" id="KW-0472">Membrane</keyword>
<keyword evidence="3" id="KW-1133">Transmembrane helix</keyword>